<dbReference type="SUPFAM" id="SSF47413">
    <property type="entry name" value="lambda repressor-like DNA-binding domains"/>
    <property type="match status" value="1"/>
</dbReference>
<dbReference type="EMBL" id="CP098747">
    <property type="protein sequence ID" value="USG61380.1"/>
    <property type="molecule type" value="Genomic_DNA"/>
</dbReference>
<dbReference type="InterPro" id="IPR001387">
    <property type="entry name" value="Cro/C1-type_HTH"/>
</dbReference>
<dbReference type="PROSITE" id="PS50943">
    <property type="entry name" value="HTH_CROC1"/>
    <property type="match status" value="1"/>
</dbReference>
<dbReference type="Gene3D" id="1.10.260.40">
    <property type="entry name" value="lambda repressor-like DNA-binding domains"/>
    <property type="match status" value="1"/>
</dbReference>
<reference evidence="2" key="1">
    <citation type="submission" date="2022-06" db="EMBL/GenBank/DDBJ databases">
        <title>Sneathiella actinostolidae sp. nov., isolated from a sea anemonein the Western Pacific Ocean.</title>
        <authorList>
            <person name="Wei M.J."/>
        </authorList>
    </citation>
    <scope>NUCLEOTIDE SEQUENCE</scope>
    <source>
        <strain evidence="2">PHK-P5</strain>
    </source>
</reference>
<feature type="domain" description="HTH cro/C1-type" evidence="1">
    <location>
        <begin position="8"/>
        <end position="66"/>
    </location>
</feature>
<dbReference type="SMART" id="SM00530">
    <property type="entry name" value="HTH_XRE"/>
    <property type="match status" value="1"/>
</dbReference>
<proteinExistence type="predicted"/>
<gene>
    <name evidence="2" type="ORF">NBZ79_00125</name>
</gene>
<sequence>MTPFGLRVRALRKGRHISLKQMAADLDISAAYLSALEHGHRGRPSWSLVEQICVYFNIIWDDAEELQRLASLSHPKVTLDTSGLSPTATEYANLLAREVRNLPKARLEEMLNYLKEIAPPRR</sequence>
<keyword evidence="3" id="KW-1185">Reference proteome</keyword>
<dbReference type="InterPro" id="IPR010982">
    <property type="entry name" value="Lambda_DNA-bd_dom_sf"/>
</dbReference>
<dbReference type="CDD" id="cd00093">
    <property type="entry name" value="HTH_XRE"/>
    <property type="match status" value="1"/>
</dbReference>
<evidence type="ECO:0000259" key="1">
    <source>
        <dbReference type="PROSITE" id="PS50943"/>
    </source>
</evidence>
<dbReference type="Pfam" id="PF13560">
    <property type="entry name" value="HTH_31"/>
    <property type="match status" value="1"/>
</dbReference>
<name>A0ABY4W2H3_9PROT</name>
<protein>
    <submittedName>
        <fullName evidence="2">Helix-turn-helix domain-containing protein</fullName>
    </submittedName>
</protein>
<accession>A0ABY4W2H3</accession>
<dbReference type="Proteomes" id="UP001056291">
    <property type="component" value="Chromosome"/>
</dbReference>
<dbReference type="RefSeq" id="WP_251934381.1">
    <property type="nucleotide sequence ID" value="NZ_CP098747.1"/>
</dbReference>
<organism evidence="2 3">
    <name type="scientific">Sneathiella marina</name>
    <dbReference type="NCBI Taxonomy" id="2950108"/>
    <lineage>
        <taxon>Bacteria</taxon>
        <taxon>Pseudomonadati</taxon>
        <taxon>Pseudomonadota</taxon>
        <taxon>Alphaproteobacteria</taxon>
        <taxon>Sneathiellales</taxon>
        <taxon>Sneathiellaceae</taxon>
        <taxon>Sneathiella</taxon>
    </lineage>
</organism>
<evidence type="ECO:0000313" key="2">
    <source>
        <dbReference type="EMBL" id="USG61380.1"/>
    </source>
</evidence>
<evidence type="ECO:0000313" key="3">
    <source>
        <dbReference type="Proteomes" id="UP001056291"/>
    </source>
</evidence>